<organism evidence="1 2">
    <name type="scientific">Sorangium cellulosum</name>
    <name type="common">Polyangium cellulosum</name>
    <dbReference type="NCBI Taxonomy" id="56"/>
    <lineage>
        <taxon>Bacteria</taxon>
        <taxon>Pseudomonadati</taxon>
        <taxon>Myxococcota</taxon>
        <taxon>Polyangia</taxon>
        <taxon>Polyangiales</taxon>
        <taxon>Polyangiaceae</taxon>
        <taxon>Sorangium</taxon>
    </lineage>
</organism>
<comment type="caution">
    <text evidence="1">The sequence shown here is derived from an EMBL/GenBank/DDBJ whole genome shotgun (WGS) entry which is preliminary data.</text>
</comment>
<proteinExistence type="predicted"/>
<dbReference type="Gene3D" id="3.30.1460.10">
    <property type="match status" value="1"/>
</dbReference>
<name>A0A150QLV5_SORCE</name>
<protein>
    <submittedName>
        <fullName evidence="1">Uncharacterized protein</fullName>
    </submittedName>
</protein>
<gene>
    <name evidence="1" type="ORF">BE15_07780</name>
</gene>
<sequence>MISGGRRAITRAVIDVTILQRWTDDIGYSAELEKPSTLRIRPREEGLVELPPFYVQCTENWIVLSMFGVLDRIEPQGGAEGDAPLAPLVEDTGQVVGLLRHLLEANRDMRIAKFALDERNEILLCAELPTESLDRSEFVDAVERIIEYAATYRRALFGPAA</sequence>
<dbReference type="EMBL" id="JEMA01000514">
    <property type="protein sequence ID" value="KYF68949.1"/>
    <property type="molecule type" value="Genomic_DNA"/>
</dbReference>
<evidence type="ECO:0000313" key="1">
    <source>
        <dbReference type="EMBL" id="KYF68949.1"/>
    </source>
</evidence>
<dbReference type="OrthoDB" id="5512815at2"/>
<dbReference type="InterPro" id="IPR019660">
    <property type="entry name" value="Put_sensory_transdc_reg_YbjN"/>
</dbReference>
<reference evidence="1 2" key="1">
    <citation type="submission" date="2014-02" db="EMBL/GenBank/DDBJ databases">
        <title>The small core and large imbalanced accessory genome model reveals a collaborative survival strategy of Sorangium cellulosum strains in nature.</title>
        <authorList>
            <person name="Han K."/>
            <person name="Peng R."/>
            <person name="Blom J."/>
            <person name="Li Y.-Z."/>
        </authorList>
    </citation>
    <scope>NUCLEOTIDE SEQUENCE [LARGE SCALE GENOMIC DNA]</scope>
    <source>
        <strain evidence="1 2">So0008-312</strain>
    </source>
</reference>
<dbReference type="SUPFAM" id="SSF69635">
    <property type="entry name" value="Type III secretory system chaperone-like"/>
    <property type="match status" value="1"/>
</dbReference>
<dbReference type="Pfam" id="PF10722">
    <property type="entry name" value="YbjN"/>
    <property type="match status" value="1"/>
</dbReference>
<dbReference type="AlphaFoldDB" id="A0A150QLV5"/>
<dbReference type="Proteomes" id="UP000075260">
    <property type="component" value="Unassembled WGS sequence"/>
</dbReference>
<evidence type="ECO:0000313" key="2">
    <source>
        <dbReference type="Proteomes" id="UP000075260"/>
    </source>
</evidence>
<accession>A0A150QLV5</accession>